<protein>
    <submittedName>
        <fullName evidence="2">Uncharacterized protein</fullName>
    </submittedName>
</protein>
<comment type="caution">
    <text evidence="2">The sequence shown here is derived from an EMBL/GenBank/DDBJ whole genome shotgun (WGS) entry which is preliminary data.</text>
</comment>
<sequence>MQSKSASNRKVIDVSHHQSDRGVVGWAAVKEDSVAEVFIKASEGGSGRDKAFASHLNKWP</sequence>
<dbReference type="RefSeq" id="WP_171645174.1">
    <property type="nucleotide sequence ID" value="NZ_WHOA01000139.1"/>
</dbReference>
<gene>
    <name evidence="2" type="ORF">GC098_20525</name>
</gene>
<evidence type="ECO:0000313" key="3">
    <source>
        <dbReference type="Proteomes" id="UP000616779"/>
    </source>
</evidence>
<proteinExistence type="inferred from homology"/>
<dbReference type="Pfam" id="PF01183">
    <property type="entry name" value="Glyco_hydro_25"/>
    <property type="match status" value="1"/>
</dbReference>
<accession>A0ABX1Y1I7</accession>
<evidence type="ECO:0000313" key="2">
    <source>
        <dbReference type="EMBL" id="NOU73759.1"/>
    </source>
</evidence>
<comment type="similarity">
    <text evidence="1">Belongs to the glycosyl hydrolase 25 family.</text>
</comment>
<dbReference type="InterPro" id="IPR017853">
    <property type="entry name" value="GH"/>
</dbReference>
<dbReference type="Proteomes" id="UP000616779">
    <property type="component" value="Unassembled WGS sequence"/>
</dbReference>
<dbReference type="SUPFAM" id="SSF51445">
    <property type="entry name" value="(Trans)glycosidases"/>
    <property type="match status" value="1"/>
</dbReference>
<keyword evidence="3" id="KW-1185">Reference proteome</keyword>
<dbReference type="Gene3D" id="3.20.20.80">
    <property type="entry name" value="Glycosidases"/>
    <property type="match status" value="1"/>
</dbReference>
<organism evidence="2 3">
    <name type="scientific">Paenibacillus phytorum</name>
    <dbReference type="NCBI Taxonomy" id="2654977"/>
    <lineage>
        <taxon>Bacteria</taxon>
        <taxon>Bacillati</taxon>
        <taxon>Bacillota</taxon>
        <taxon>Bacilli</taxon>
        <taxon>Bacillales</taxon>
        <taxon>Paenibacillaceae</taxon>
        <taxon>Paenibacillus</taxon>
    </lineage>
</organism>
<evidence type="ECO:0000256" key="1">
    <source>
        <dbReference type="ARBA" id="ARBA00010646"/>
    </source>
</evidence>
<dbReference type="InterPro" id="IPR002053">
    <property type="entry name" value="Glyco_hydro_25"/>
</dbReference>
<name>A0ABX1Y1I7_9BACL</name>
<reference evidence="2 3" key="1">
    <citation type="submission" date="2019-10" db="EMBL/GenBank/DDBJ databases">
        <title>Description of Paenibacillus terrestris sp. nov.</title>
        <authorList>
            <person name="Carlier A."/>
            <person name="Qi S."/>
        </authorList>
    </citation>
    <scope>NUCLEOTIDE SEQUENCE [LARGE SCALE GENOMIC DNA]</scope>
    <source>
        <strain evidence="2 3">LMG 31458</strain>
    </source>
</reference>
<dbReference type="EMBL" id="WHOA01000139">
    <property type="protein sequence ID" value="NOU73759.1"/>
    <property type="molecule type" value="Genomic_DNA"/>
</dbReference>